<feature type="signal peptide" evidence="2">
    <location>
        <begin position="1"/>
        <end position="30"/>
    </location>
</feature>
<dbReference type="Proteomes" id="UP000287651">
    <property type="component" value="Unassembled WGS sequence"/>
</dbReference>
<organism evidence="3 4">
    <name type="scientific">Ensete ventricosum</name>
    <name type="common">Abyssinian banana</name>
    <name type="synonym">Musa ensete</name>
    <dbReference type="NCBI Taxonomy" id="4639"/>
    <lineage>
        <taxon>Eukaryota</taxon>
        <taxon>Viridiplantae</taxon>
        <taxon>Streptophyta</taxon>
        <taxon>Embryophyta</taxon>
        <taxon>Tracheophyta</taxon>
        <taxon>Spermatophyta</taxon>
        <taxon>Magnoliopsida</taxon>
        <taxon>Liliopsida</taxon>
        <taxon>Zingiberales</taxon>
        <taxon>Musaceae</taxon>
        <taxon>Ensete</taxon>
    </lineage>
</organism>
<keyword evidence="2" id="KW-0732">Signal</keyword>
<protein>
    <submittedName>
        <fullName evidence="3">Uncharacterized protein</fullName>
    </submittedName>
</protein>
<dbReference type="PANTHER" id="PTHR35718">
    <property type="entry name" value="EXPRESSED PROTEIN"/>
    <property type="match status" value="1"/>
</dbReference>
<name>A0A426X1I9_ENSVE</name>
<reference evidence="3 4" key="1">
    <citation type="journal article" date="2014" name="Agronomy (Basel)">
        <title>A Draft Genome Sequence for Ensete ventricosum, the Drought-Tolerant Tree Against Hunger.</title>
        <authorList>
            <person name="Harrison J."/>
            <person name="Moore K.A."/>
            <person name="Paszkiewicz K."/>
            <person name="Jones T."/>
            <person name="Grant M."/>
            <person name="Ambacheew D."/>
            <person name="Muzemil S."/>
            <person name="Studholme D.J."/>
        </authorList>
    </citation>
    <scope>NUCLEOTIDE SEQUENCE [LARGE SCALE GENOMIC DNA]</scope>
</reference>
<dbReference type="PANTHER" id="PTHR35718:SF1">
    <property type="entry name" value="EXPRESSED PROTEIN"/>
    <property type="match status" value="1"/>
</dbReference>
<evidence type="ECO:0000256" key="2">
    <source>
        <dbReference type="SAM" id="SignalP"/>
    </source>
</evidence>
<keyword evidence="1" id="KW-0472">Membrane</keyword>
<keyword evidence="1" id="KW-0812">Transmembrane</keyword>
<feature type="chain" id="PRO_5019041303" evidence="2">
    <location>
        <begin position="31"/>
        <end position="151"/>
    </location>
</feature>
<accession>A0A426X1I9</accession>
<gene>
    <name evidence="3" type="ORF">B296_00058906</name>
</gene>
<comment type="caution">
    <text evidence="3">The sequence shown here is derived from an EMBL/GenBank/DDBJ whole genome shotgun (WGS) entry which is preliminary data.</text>
</comment>
<feature type="transmembrane region" description="Helical" evidence="1">
    <location>
        <begin position="95"/>
        <end position="118"/>
    </location>
</feature>
<keyword evidence="1" id="KW-1133">Transmembrane helix</keyword>
<dbReference type="EMBL" id="AMZH03029287">
    <property type="protein sequence ID" value="RRT33336.1"/>
    <property type="molecule type" value="Genomic_DNA"/>
</dbReference>
<evidence type="ECO:0000313" key="3">
    <source>
        <dbReference type="EMBL" id="RRT33336.1"/>
    </source>
</evidence>
<dbReference type="AlphaFoldDB" id="A0A426X1I9"/>
<evidence type="ECO:0000256" key="1">
    <source>
        <dbReference type="SAM" id="Phobius"/>
    </source>
</evidence>
<proteinExistence type="predicted"/>
<evidence type="ECO:0000313" key="4">
    <source>
        <dbReference type="Proteomes" id="UP000287651"/>
    </source>
</evidence>
<sequence length="151" mass="15565">MGSALPLSSMLLTFVCSLLLSSATSPHGLAFENPMSFPPSAYEFFHPTVDAPATAPLPASSLYPGKTTARAKADTVVGGNVFSAPPGRDGAVTGAIVAVVLGLVFVTLVAVVAAYIAIKRRNDVNKANSETKADARVKKGTSNQQTVFVTV</sequence>